<sequence length="2672" mass="299101">MACLGKLAIRGIRAFDDKDLAIIEFFSPVTVIVGHNGSGKTTIIECLKYATTGDQPANTRGGAFVHDPKMANEKEVKAQVKLRFRAANGTRMLAVRNLSVTVKKTGLTMKTLESILALDDGEKKASKRGVISTKCAEIDAEIPQLLGVSKSVLENVIFCHQEDSYWPLAEPSALKKKFDDIFEATRYTKALDSIKSLRKDRAADLKAEKERLESLSREKTHADKLKGRIADLNTTIASKEVHYDEVKREYDELVIANQKFYDYATKFREVYLKIESLQATQARYQEELDEAKMNIQEVVGTDEELEARLQNFDGHISEQKRKKKAEDGKKQDLEDELSNARRKHVELLQEQGSLRAEAKAQNDRISEREEQIREISKQHGISGFDSSPLEREKVLEFISKLNDIQRRQRTQFEKLQAESQARTEEYNNKSRQLTNELEGFKLQRTHARESIAERQSSINGAERDLDATQVVESELRTLSGDIEEKKSRLDQLKATFQSANYDGRIAEKTTRAKHLEDQRDSLNAEFRALSLQADSRAKLDLKRTELKSKTAELKNTLEVANNKYRKLIGTDARPEAMEREVDRVSVEKEREHAEQESLVHDSKSSLNSAELNLSMAKTQLKTKKDELKALERRLRSEVDNDSLEVAIVEATAELDHRKHSTTGATAIYENMLKAGMQKKVCTTCNRHMDDHELVVFERYLKEQIKRTSPETLATNLAETKDWEEELDRLQKLRPFEASRNRLKTEEVPALEAQIKEHDAAIPDLAKRVEEAMGKLNDIKRELKDLHALKEYANNVSRLQKEIERLNGDIKFLESELMSTGSTKTADDVQAEIDAVSADIRANDREKQGLVTDKDRQNNACRLVEGDLHTMQLRERDLQSKAREKGALEARIETMRQEIVAFNIKLKELDSKILDAQAPIDLLEQEYERSRSELNAKIASAQRHLQELNMSSDKLSQTNKAVERYVRDKRARQLEDCNQKVEEYGKEIEDLARSIDQIRGVIASIEKVINESGASVANLRENLRVRRLLNDIAKTQQEIDSYDMEEAARARRNFTEKYDVAKKKENDLHSKFSHVAGELSSHKAQLSGWEEDLKEYMGVYKKYTEQLISVKMSEMANNDLEKYAKALDNAIMKYHGLKMEEVNDTMRHLWNKTYQGTDIDGIKICSDVEGGASKRSYNYRVVMTKDQVEMDMRGRCSAGQKMLASIIIRLALSDSFGQNCGILALDEPTNALDTENIDALAASLVDIINERKNHSNFQLIIITHDENFLRKLGHSEVMEYYCLVQRPNLRRRRNLDLDLAPFKSVGGLSPVNPFPSPVSSSRYAGVGAPNVHLLAVDNFGDTMTYAELDRQANCLARQLRDAGVGPGSRICLLVERSVFMVVGIVAVLKSGAAYVPLDGNIVADSTLAHVLRDSASSLVLTLRKYLPRVANHQTICLEDAVCQVSSGHCTKPVDLSTSRDSAYIVYTSGTTGVPKGVEVMHGNVTNLVCLEPGNIEMRPGARVSQLMNIAFDMAAWEILGSLSNGCTICLRGKSSKEWRATMKTVDIVIATPSMLVPHDPSDYPNIKAVAVAGEVCPQPLADKWASSGHFYNSCGPTEITIVNTVHPHVAGKPLSIGKPTPNNNVYILGDNLEPLPIGKTGLMWAGGAGITKGYVNLPEKTEERYKLDPFMDDGSYMFNTGDLGRWREDGSLEHLGRIDDQVKIKGFRVELDGVSAAMETCAGVKNAAALLIGDTLWGFYTPSTVEIKEVEAAVAKIQPYYAVPSRFIKMDMFPSTANEKTDKRELRRLALEALESTEKSIVEKVVVSSSEKEKADLVQNNVEKLLFVQEAISAPPPVYRRHPQSLDLVLAQAAVTKPSLASSSETSSTIEQGLAWAGYEDDEIPEKTQGKYTRNLRHQIFTLYRRLFGVVFVVNLGILIATLVKGGANSLELGQIVIANLFCAILMRQDYVINAFFNVFCAVPTSWPLAIRRVCARVYHIGGLHSGCAISGSVWLLFFTVEATRELVRGGQISIATVAITYWILLIILLIIFFAYPTLRTSKHDHFERAHRFLGWSCTALVWAQVILLINDFKAPDQTLGSALVSSPPFWLVVIMTGSIILPWIRLRKVPVRAEVLSNHAVRLYFEYVTPVPGTFTRISESPLVEWHGFATVPEPGQKGYSLVVSKAGDWTSKQIADPPKELWVRGIPTCGVLRIVPLFRRVVFVATGSGIGPCAPCILEQRVPIRLLWTSPDVRKTFGNKLVDSILAASPDAVIYDTRKYGKPDMVKLVYRLVREFDAEAVCVISNQKLTRKVVYGMMSRGIPAFEQTTLDGHNFLQMLSLLRTAPGRAPSFRQCLASGVRQYARVADTASQAASSEDNALTIAPPGGLPDDSTTAISAIPRRAIKKYQVDVKPDHGLYGFFRKVEDDLGENVTYRTVEPPEGEALFPSGRAWKASELRLKSFQDLHTLWYIVLRERNLLATQKEEARRMGIQNPSAWGSTKKATLCRKTMARIKYVLNERRLAYEGAIKLVEAEVEEVSALKEDEKVLKHQLQEWRKGRSLRKAARRQSRRAPDSLVSAPVEDATTAPSSELPIETSAETSSTTTEPTIEAEAPPSALSETPVEQSNAVDITVEDSPAVLATEKAKTRSERRAERRKKETEVLLAKEAPEGIDAVESSLFGGPSSGKKRS</sequence>
<reference evidence="1 2" key="1">
    <citation type="journal article" date="2021" name="Appl. Environ. Microbiol.">
        <title>Genetic linkage and physical mapping for an oyster mushroom Pleurotus cornucopiae and QTL analysis for the trait cap color.</title>
        <authorList>
            <person name="Zhang Y."/>
            <person name="Gao W."/>
            <person name="Sonnenberg A."/>
            <person name="Chen Q."/>
            <person name="Zhang J."/>
            <person name="Huang C."/>
        </authorList>
    </citation>
    <scope>NUCLEOTIDE SEQUENCE [LARGE SCALE GENOMIC DNA]</scope>
    <source>
        <strain evidence="1">CCMSSC00406</strain>
    </source>
</reference>
<dbReference type="Proteomes" id="UP000824881">
    <property type="component" value="Unassembled WGS sequence"/>
</dbReference>
<evidence type="ECO:0000313" key="2">
    <source>
        <dbReference type="Proteomes" id="UP000824881"/>
    </source>
</evidence>
<evidence type="ECO:0000313" key="1">
    <source>
        <dbReference type="EMBL" id="KAG9227580.1"/>
    </source>
</evidence>
<keyword evidence="2" id="KW-1185">Reference proteome</keyword>
<organism evidence="1 2">
    <name type="scientific">Pleurotus cornucopiae</name>
    <name type="common">Cornucopia mushroom</name>
    <dbReference type="NCBI Taxonomy" id="5321"/>
    <lineage>
        <taxon>Eukaryota</taxon>
        <taxon>Fungi</taxon>
        <taxon>Dikarya</taxon>
        <taxon>Basidiomycota</taxon>
        <taxon>Agaricomycotina</taxon>
        <taxon>Agaricomycetes</taxon>
        <taxon>Agaricomycetidae</taxon>
        <taxon>Agaricales</taxon>
        <taxon>Pleurotineae</taxon>
        <taxon>Pleurotaceae</taxon>
        <taxon>Pleurotus</taxon>
    </lineage>
</organism>
<comment type="caution">
    <text evidence="1">The sequence shown here is derived from an EMBL/GenBank/DDBJ whole genome shotgun (WGS) entry which is preliminary data.</text>
</comment>
<accession>A0ACB7JCS0</accession>
<proteinExistence type="predicted"/>
<name>A0ACB7JCS0_PLECO</name>
<dbReference type="EMBL" id="WQMT02000001">
    <property type="protein sequence ID" value="KAG9227580.1"/>
    <property type="molecule type" value="Genomic_DNA"/>
</dbReference>
<gene>
    <name evidence="1" type="ORF">CCMSSC00406_0000774</name>
</gene>
<protein>
    <submittedName>
        <fullName evidence="1">Uncharacterized protein</fullName>
    </submittedName>
</protein>